<accession>A0A163L3Y6</accession>
<keyword evidence="5" id="KW-0378">Hydrolase</keyword>
<dbReference type="GO" id="GO:0008081">
    <property type="term" value="F:phosphoric diester hydrolase activity"/>
    <property type="evidence" value="ECO:0007669"/>
    <property type="project" value="InterPro"/>
</dbReference>
<evidence type="ECO:0000256" key="4">
    <source>
        <dbReference type="SAM" id="Phobius"/>
    </source>
</evidence>
<name>A0A163L3Y6_DIDRA</name>
<evidence type="ECO:0000313" key="5">
    <source>
        <dbReference type="EMBL" id="KZM27482.1"/>
    </source>
</evidence>
<evidence type="ECO:0000256" key="3">
    <source>
        <dbReference type="SAM" id="MobiDB-lite"/>
    </source>
</evidence>
<evidence type="ECO:0000256" key="1">
    <source>
        <dbReference type="ARBA" id="ARBA00008858"/>
    </source>
</evidence>
<feature type="region of interest" description="Disordered" evidence="3">
    <location>
        <begin position="352"/>
        <end position="387"/>
    </location>
</feature>
<dbReference type="PANTHER" id="PTHR31571:SF1">
    <property type="entry name" value="ALTERED INHERITANCE OF MITOCHONDRIA PROTEIN 6"/>
    <property type="match status" value="1"/>
</dbReference>
<feature type="compositionally biased region" description="Low complexity" evidence="3">
    <location>
        <begin position="366"/>
        <end position="387"/>
    </location>
</feature>
<dbReference type="AlphaFoldDB" id="A0A163L3Y6"/>
<keyword evidence="4" id="KW-0472">Membrane</keyword>
<dbReference type="InterPro" id="IPR051236">
    <property type="entry name" value="HAT_RTT109-like"/>
</dbReference>
<evidence type="ECO:0000313" key="6">
    <source>
        <dbReference type="Proteomes" id="UP000076837"/>
    </source>
</evidence>
<keyword evidence="4" id="KW-1133">Transmembrane helix</keyword>
<dbReference type="OrthoDB" id="4153866at2759"/>
<evidence type="ECO:0000256" key="2">
    <source>
        <dbReference type="ARBA" id="ARBA00014286"/>
    </source>
</evidence>
<reference evidence="5 6" key="1">
    <citation type="journal article" date="2016" name="Sci. Rep.">
        <title>Draft genome sequencing and secretome analysis of fungal phytopathogen Ascochyta rabiei provides insight into the necrotrophic effector repertoire.</title>
        <authorList>
            <person name="Verma S."/>
            <person name="Gazara R.K."/>
            <person name="Nizam S."/>
            <person name="Parween S."/>
            <person name="Chattopadhyay D."/>
            <person name="Verma P.K."/>
        </authorList>
    </citation>
    <scope>NUCLEOTIDE SEQUENCE [LARGE SCALE GENOMIC DNA]</scope>
    <source>
        <strain evidence="5 6">ArDII</strain>
    </source>
</reference>
<comment type="similarity">
    <text evidence="1">Belongs to the AIM6 family.</text>
</comment>
<dbReference type="STRING" id="5454.A0A163L3Y6"/>
<protein>
    <recommendedName>
        <fullName evidence="2">Altered inheritance of mitochondria protein 6</fullName>
    </recommendedName>
</protein>
<feature type="transmembrane region" description="Helical" evidence="4">
    <location>
        <begin position="113"/>
        <end position="140"/>
    </location>
</feature>
<dbReference type="GO" id="GO:0006629">
    <property type="term" value="P:lipid metabolic process"/>
    <property type="evidence" value="ECO:0007669"/>
    <property type="project" value="InterPro"/>
</dbReference>
<sequence length="486" mass="54659">MASDNAGLHFASPSAQPLLHNHLTSDFDISRAKDPSPKDFSAVTERALEDGDTSDLDSDASLAFHPTFWGRCLMAVRRRRPSLPHAGFEAAHLPAFEKRRRVRKYVWRKRHGAWACLGAVGFVVFFFGCVHVVNVFLGYLPPLHDDPAAVVLDWNRPDQANTDMTSYLLDITKDVTPIPCHSHNDYWRRVPLYDALRWGCSGVEADVWLFNEDLFVGHSTHALTQDRTFRSMYVDPLVKMLDHKNDNTTLLSAVDVNATAKVGVFDTAPAHTLVLLVDFKNDGSQIFPYVSSQLSALREKGYLTYYDGEKTVQGPITVVATGNAPFDMVAANTTYRDIFFDAPLDRLYVEPQGEEGQDQTQYDDPAAASAAPVSTSGQGTVGTTPSSHFDSSNSFYASTNFKKSVGHIWFGRLTPKQRHIIRGQVQGAHDRGLKVRYWDAPKWPIALRNRVWWDLVDLGVDYINGDDLVGMTRFDWSVHRHWSWLE</sequence>
<comment type="caution">
    <text evidence="5">The sequence shown here is derived from an EMBL/GenBank/DDBJ whole genome shotgun (WGS) entry which is preliminary data.</text>
</comment>
<keyword evidence="6" id="KW-1185">Reference proteome</keyword>
<dbReference type="Proteomes" id="UP000076837">
    <property type="component" value="Unassembled WGS sequence"/>
</dbReference>
<organism evidence="5 6">
    <name type="scientific">Didymella rabiei</name>
    <name type="common">Chickpea ascochyta blight fungus</name>
    <name type="synonym">Mycosphaerella rabiei</name>
    <dbReference type="NCBI Taxonomy" id="5454"/>
    <lineage>
        <taxon>Eukaryota</taxon>
        <taxon>Fungi</taxon>
        <taxon>Dikarya</taxon>
        <taxon>Ascomycota</taxon>
        <taxon>Pezizomycotina</taxon>
        <taxon>Dothideomycetes</taxon>
        <taxon>Pleosporomycetidae</taxon>
        <taxon>Pleosporales</taxon>
        <taxon>Pleosporineae</taxon>
        <taxon>Didymellaceae</taxon>
        <taxon>Ascochyta</taxon>
    </lineage>
</organism>
<gene>
    <name evidence="5" type="ORF">ST47_g1348</name>
</gene>
<keyword evidence="4" id="KW-0812">Transmembrane</keyword>
<dbReference type="InterPro" id="IPR017946">
    <property type="entry name" value="PLC-like_Pdiesterase_TIM-brl"/>
</dbReference>
<dbReference type="PANTHER" id="PTHR31571">
    <property type="entry name" value="ALTERED INHERITANCE OF MITOCHONDRIA PROTEIN 6"/>
    <property type="match status" value="1"/>
</dbReference>
<dbReference type="SUPFAM" id="SSF51695">
    <property type="entry name" value="PLC-like phosphodiesterases"/>
    <property type="match status" value="1"/>
</dbReference>
<proteinExistence type="inferred from homology"/>
<dbReference type="EMBL" id="JYNV01000061">
    <property type="protein sequence ID" value="KZM27482.1"/>
    <property type="molecule type" value="Genomic_DNA"/>
</dbReference>